<evidence type="ECO:0000256" key="7">
    <source>
        <dbReference type="PROSITE-ProRule" id="PRU10141"/>
    </source>
</evidence>
<comment type="caution">
    <text evidence="10">The sequence shown here is derived from an EMBL/GenBank/DDBJ whole genome shotgun (WGS) entry which is preliminary data.</text>
</comment>
<dbReference type="InterPro" id="IPR039192">
    <property type="entry name" value="STKc_GSK3"/>
</dbReference>
<evidence type="ECO:0000256" key="2">
    <source>
        <dbReference type="ARBA" id="ARBA00022527"/>
    </source>
</evidence>
<evidence type="ECO:0000256" key="4">
    <source>
        <dbReference type="ARBA" id="ARBA00022741"/>
    </source>
</evidence>
<keyword evidence="2" id="KW-0723">Serine/threonine-protein kinase</keyword>
<dbReference type="Pfam" id="PF00069">
    <property type="entry name" value="Pkinase"/>
    <property type="match status" value="1"/>
</dbReference>
<dbReference type="PROSITE" id="PS50011">
    <property type="entry name" value="PROTEIN_KINASE_DOM"/>
    <property type="match status" value="1"/>
</dbReference>
<reference evidence="10 11" key="1">
    <citation type="submission" date="2019-03" db="EMBL/GenBank/DDBJ databases">
        <title>Single cell metagenomics reveals metabolic interactions within the superorganism composed of flagellate Streblomastix strix and complex community of Bacteroidetes bacteria on its surface.</title>
        <authorList>
            <person name="Treitli S.C."/>
            <person name="Kolisko M."/>
            <person name="Husnik F."/>
            <person name="Keeling P."/>
            <person name="Hampl V."/>
        </authorList>
    </citation>
    <scope>NUCLEOTIDE SEQUENCE [LARGE SCALE GENOMIC DNA]</scope>
    <source>
        <strain evidence="10">ST1C</strain>
    </source>
</reference>
<dbReference type="InterPro" id="IPR050591">
    <property type="entry name" value="GSK-3"/>
</dbReference>
<dbReference type="GO" id="GO:0007165">
    <property type="term" value="P:signal transduction"/>
    <property type="evidence" value="ECO:0007669"/>
    <property type="project" value="TreeGrafter"/>
</dbReference>
<proteinExistence type="inferred from homology"/>
<name>A0A5J4VIZ6_9EUKA</name>
<evidence type="ECO:0000256" key="1">
    <source>
        <dbReference type="ARBA" id="ARBA00005527"/>
    </source>
</evidence>
<dbReference type="InterPro" id="IPR000719">
    <property type="entry name" value="Prot_kinase_dom"/>
</dbReference>
<feature type="compositionally biased region" description="Basic and acidic residues" evidence="8">
    <location>
        <begin position="359"/>
        <end position="472"/>
    </location>
</feature>
<dbReference type="FunFam" id="1.10.510.10:FF:000624">
    <property type="entry name" value="Mitogen-activated protein kinase"/>
    <property type="match status" value="1"/>
</dbReference>
<dbReference type="PANTHER" id="PTHR24057:SF0">
    <property type="entry name" value="PROTEIN KINASE SHAGGY-RELATED"/>
    <property type="match status" value="1"/>
</dbReference>
<dbReference type="SUPFAM" id="SSF56112">
    <property type="entry name" value="Protein kinase-like (PK-like)"/>
    <property type="match status" value="1"/>
</dbReference>
<gene>
    <name evidence="10" type="ORF">EZS28_021911</name>
</gene>
<accession>A0A5J4VIZ6</accession>
<feature type="binding site" evidence="7">
    <location>
        <position position="102"/>
    </location>
    <ligand>
        <name>ATP</name>
        <dbReference type="ChEBI" id="CHEBI:30616"/>
    </ligand>
</feature>
<dbReference type="OrthoDB" id="272141at2759"/>
<organism evidence="10 11">
    <name type="scientific">Streblomastix strix</name>
    <dbReference type="NCBI Taxonomy" id="222440"/>
    <lineage>
        <taxon>Eukaryota</taxon>
        <taxon>Metamonada</taxon>
        <taxon>Preaxostyla</taxon>
        <taxon>Oxymonadida</taxon>
        <taxon>Streblomastigidae</taxon>
        <taxon>Streblomastix</taxon>
    </lineage>
</organism>
<dbReference type="EMBL" id="SNRW01006716">
    <property type="protein sequence ID" value="KAA6382562.1"/>
    <property type="molecule type" value="Genomic_DNA"/>
</dbReference>
<feature type="domain" description="Protein kinase" evidence="9">
    <location>
        <begin position="72"/>
        <end position="545"/>
    </location>
</feature>
<feature type="compositionally biased region" description="Basic and acidic residues" evidence="8">
    <location>
        <begin position="310"/>
        <end position="328"/>
    </location>
</feature>
<dbReference type="GO" id="GO:0030154">
    <property type="term" value="P:cell differentiation"/>
    <property type="evidence" value="ECO:0007669"/>
    <property type="project" value="TreeGrafter"/>
</dbReference>
<dbReference type="Gene3D" id="3.30.200.20">
    <property type="entry name" value="Phosphorylase Kinase, domain 1"/>
    <property type="match status" value="1"/>
</dbReference>
<keyword evidence="3" id="KW-0808">Transferase</keyword>
<dbReference type="Gene3D" id="1.10.510.10">
    <property type="entry name" value="Transferase(Phosphotransferase) domain 1"/>
    <property type="match status" value="2"/>
</dbReference>
<dbReference type="GO" id="GO:0005634">
    <property type="term" value="C:nucleus"/>
    <property type="evidence" value="ECO:0007669"/>
    <property type="project" value="TreeGrafter"/>
</dbReference>
<dbReference type="PROSITE" id="PS00108">
    <property type="entry name" value="PROTEIN_KINASE_ST"/>
    <property type="match status" value="1"/>
</dbReference>
<evidence type="ECO:0000313" key="10">
    <source>
        <dbReference type="EMBL" id="KAA6382562.1"/>
    </source>
</evidence>
<dbReference type="PANTHER" id="PTHR24057">
    <property type="entry name" value="GLYCOGEN SYNTHASE KINASE-3 ALPHA"/>
    <property type="match status" value="1"/>
</dbReference>
<keyword evidence="4 7" id="KW-0547">Nucleotide-binding</keyword>
<protein>
    <submittedName>
        <fullName evidence="10">Putative Glycogen synthase kinase-3</fullName>
    </submittedName>
</protein>
<evidence type="ECO:0000256" key="6">
    <source>
        <dbReference type="ARBA" id="ARBA00022840"/>
    </source>
</evidence>
<dbReference type="CDD" id="cd14137">
    <property type="entry name" value="STKc_GSK3"/>
    <property type="match status" value="1"/>
</dbReference>
<evidence type="ECO:0000256" key="5">
    <source>
        <dbReference type="ARBA" id="ARBA00022777"/>
    </source>
</evidence>
<dbReference type="GO" id="GO:0005737">
    <property type="term" value="C:cytoplasm"/>
    <property type="evidence" value="ECO:0007669"/>
    <property type="project" value="TreeGrafter"/>
</dbReference>
<dbReference type="PROSITE" id="PS00107">
    <property type="entry name" value="PROTEIN_KINASE_ATP"/>
    <property type="match status" value="1"/>
</dbReference>
<dbReference type="InterPro" id="IPR011009">
    <property type="entry name" value="Kinase-like_dom_sf"/>
</dbReference>
<dbReference type="Proteomes" id="UP000324800">
    <property type="component" value="Unassembled WGS sequence"/>
</dbReference>
<dbReference type="InterPro" id="IPR017441">
    <property type="entry name" value="Protein_kinase_ATP_BS"/>
</dbReference>
<dbReference type="GO" id="GO:0004674">
    <property type="term" value="F:protein serine/threonine kinase activity"/>
    <property type="evidence" value="ECO:0007669"/>
    <property type="project" value="UniProtKB-KW"/>
</dbReference>
<dbReference type="GO" id="GO:0005524">
    <property type="term" value="F:ATP binding"/>
    <property type="evidence" value="ECO:0007669"/>
    <property type="project" value="UniProtKB-UniRule"/>
</dbReference>
<dbReference type="InterPro" id="IPR008271">
    <property type="entry name" value="Ser/Thr_kinase_AS"/>
</dbReference>
<keyword evidence="5 10" id="KW-0418">Kinase</keyword>
<sequence length="545" mass="63771">MENTGRYIDIAQSKVYLHVFEQIKRTDYTTNQALENKEKSTQKDQLSKAIAMYIQTMMLMLHGASDQKDFEYSTEKIIGRGSFGVVVQGTLHTTGETVAIKKVQQERRYKNRELSVMQLLNHPNCVNLKGYFYTQEEPDKQFMNVVMEYLPQTLYHVIHHFTKQKKALPPFYVQIFAYQLCRSLAYIHGKGLCHRDIKPQNLLVDTKNGALKLCDFGSAKFLSSTDPSIAYICSRYYRAPELIFGAQYYGTAVDIWSTGCVLAEMLIGRPFFPGESSTDQMINIIKIIGTPTEEERRDMLTPAKTSSIYKDSDFNDRDEGNEDLKPESPKAPLTKSRAKFEPFQQDQQQDQQKHHLKDKLKEKMSEIFNTKEQEKDKGKDIKKEKDKEKKKQKDKQKKEKDKEDTGDDIKDINNKDKERKKEKDKKKDKDKQKDKDKDIDKDKDKDKKKDKKKDKQKEKEKEKRRQKQIQKEIDKETRQLVAQATGKYGHIFIMGMYEPILFDMPVIQKKPWDKVLPSYSDKRLIDLISKMLIYSPEKRITALEV</sequence>
<feature type="region of interest" description="Disordered" evidence="8">
    <location>
        <begin position="295"/>
        <end position="472"/>
    </location>
</feature>
<dbReference type="SMART" id="SM00220">
    <property type="entry name" value="S_TKc"/>
    <property type="match status" value="1"/>
</dbReference>
<evidence type="ECO:0000256" key="8">
    <source>
        <dbReference type="SAM" id="MobiDB-lite"/>
    </source>
</evidence>
<evidence type="ECO:0000313" key="11">
    <source>
        <dbReference type="Proteomes" id="UP000324800"/>
    </source>
</evidence>
<dbReference type="AlphaFoldDB" id="A0A5J4VIZ6"/>
<evidence type="ECO:0000259" key="9">
    <source>
        <dbReference type="PROSITE" id="PS50011"/>
    </source>
</evidence>
<evidence type="ECO:0000256" key="3">
    <source>
        <dbReference type="ARBA" id="ARBA00022679"/>
    </source>
</evidence>
<keyword evidence="6 7" id="KW-0067">ATP-binding</keyword>
<comment type="similarity">
    <text evidence="1">Belongs to the protein kinase superfamily. CMGC Ser/Thr protein kinase family. GSK-3 subfamily.</text>
</comment>